<dbReference type="GO" id="GO:0032259">
    <property type="term" value="P:methylation"/>
    <property type="evidence" value="ECO:0007669"/>
    <property type="project" value="UniProtKB-KW"/>
</dbReference>
<evidence type="ECO:0000256" key="2">
    <source>
        <dbReference type="ARBA" id="ARBA00022679"/>
    </source>
</evidence>
<dbReference type="Proteomes" id="UP001500635">
    <property type="component" value="Unassembled WGS sequence"/>
</dbReference>
<feature type="domain" description="Methyltransferase type 12" evidence="4">
    <location>
        <begin position="51"/>
        <end position="137"/>
    </location>
</feature>
<dbReference type="InterPro" id="IPR013217">
    <property type="entry name" value="Methyltransf_12"/>
</dbReference>
<keyword evidence="2" id="KW-0808">Transferase</keyword>
<organism evidence="5 6">
    <name type="scientific">Tsukamurella soli</name>
    <dbReference type="NCBI Taxonomy" id="644556"/>
    <lineage>
        <taxon>Bacteria</taxon>
        <taxon>Bacillati</taxon>
        <taxon>Actinomycetota</taxon>
        <taxon>Actinomycetes</taxon>
        <taxon>Mycobacteriales</taxon>
        <taxon>Tsukamurellaceae</taxon>
        <taxon>Tsukamurella</taxon>
    </lineage>
</organism>
<evidence type="ECO:0000313" key="6">
    <source>
        <dbReference type="Proteomes" id="UP001500635"/>
    </source>
</evidence>
<comment type="caution">
    <text evidence="5">The sequence shown here is derived from an EMBL/GenBank/DDBJ whole genome shotgun (WGS) entry which is preliminary data.</text>
</comment>
<sequence>MNSSVAPLLDRMRDLALAPLHQVNQRHPWSHNDHFHRWILANLPARRCAALEVGCGQGELAATLAARFARVDAADADPAMRAATARRCAGLPVTVLEGFAAARGPYDLITMVASLHHLDTPQALAQCTDLLAPGGRLLVVGLARPTSPRDIAWFTASVLANPIIGFAKHPRRHRGPPRPPAFPVRDPDESLGEVADLASDALPGSRLRRRVGFRYTLQWTRP</sequence>
<gene>
    <name evidence="5" type="ORF">GCM10023147_42140</name>
</gene>
<evidence type="ECO:0000313" key="5">
    <source>
        <dbReference type="EMBL" id="GAA4402003.1"/>
    </source>
</evidence>
<reference evidence="6" key="1">
    <citation type="journal article" date="2019" name="Int. J. Syst. Evol. Microbiol.">
        <title>The Global Catalogue of Microorganisms (GCM) 10K type strain sequencing project: providing services to taxonomists for standard genome sequencing and annotation.</title>
        <authorList>
            <consortium name="The Broad Institute Genomics Platform"/>
            <consortium name="The Broad Institute Genome Sequencing Center for Infectious Disease"/>
            <person name="Wu L."/>
            <person name="Ma J."/>
        </authorList>
    </citation>
    <scope>NUCLEOTIDE SEQUENCE [LARGE SCALE GENOMIC DNA]</scope>
    <source>
        <strain evidence="6">JCM 17688</strain>
    </source>
</reference>
<dbReference type="Gene3D" id="3.40.50.150">
    <property type="entry name" value="Vaccinia Virus protein VP39"/>
    <property type="match status" value="1"/>
</dbReference>
<accession>A0ABP8K7S9</accession>
<keyword evidence="1 5" id="KW-0489">Methyltransferase</keyword>
<dbReference type="InterPro" id="IPR029063">
    <property type="entry name" value="SAM-dependent_MTases_sf"/>
</dbReference>
<protein>
    <submittedName>
        <fullName evidence="5">Class I SAM-dependent methyltransferase</fullName>
    </submittedName>
</protein>
<proteinExistence type="predicted"/>
<keyword evidence="6" id="KW-1185">Reference proteome</keyword>
<dbReference type="CDD" id="cd02440">
    <property type="entry name" value="AdoMet_MTases"/>
    <property type="match status" value="1"/>
</dbReference>
<dbReference type="SUPFAM" id="SSF53335">
    <property type="entry name" value="S-adenosyl-L-methionine-dependent methyltransferases"/>
    <property type="match status" value="1"/>
</dbReference>
<keyword evidence="3" id="KW-0949">S-adenosyl-L-methionine</keyword>
<dbReference type="RefSeq" id="WP_344999779.1">
    <property type="nucleotide sequence ID" value="NZ_BAABFR010000093.1"/>
</dbReference>
<dbReference type="EMBL" id="BAABFR010000093">
    <property type="protein sequence ID" value="GAA4402003.1"/>
    <property type="molecule type" value="Genomic_DNA"/>
</dbReference>
<evidence type="ECO:0000256" key="3">
    <source>
        <dbReference type="ARBA" id="ARBA00022691"/>
    </source>
</evidence>
<dbReference type="Pfam" id="PF08242">
    <property type="entry name" value="Methyltransf_12"/>
    <property type="match status" value="1"/>
</dbReference>
<evidence type="ECO:0000256" key="1">
    <source>
        <dbReference type="ARBA" id="ARBA00022603"/>
    </source>
</evidence>
<name>A0ABP8K7S9_9ACTN</name>
<evidence type="ECO:0000259" key="4">
    <source>
        <dbReference type="Pfam" id="PF08242"/>
    </source>
</evidence>
<dbReference type="GO" id="GO:0008168">
    <property type="term" value="F:methyltransferase activity"/>
    <property type="evidence" value="ECO:0007669"/>
    <property type="project" value="UniProtKB-KW"/>
</dbReference>
<dbReference type="PANTHER" id="PTHR43464">
    <property type="entry name" value="METHYLTRANSFERASE"/>
    <property type="match status" value="1"/>
</dbReference>
<dbReference type="PANTHER" id="PTHR43464:SF19">
    <property type="entry name" value="UBIQUINONE BIOSYNTHESIS O-METHYLTRANSFERASE, MITOCHONDRIAL"/>
    <property type="match status" value="1"/>
</dbReference>